<reference evidence="4 5" key="1">
    <citation type="submission" date="2016-10" db="EMBL/GenBank/DDBJ databases">
        <authorList>
            <person name="de Groot N.N."/>
        </authorList>
    </citation>
    <scope>NUCLEOTIDE SEQUENCE [LARGE SCALE GENOMIC DNA]</scope>
    <source>
        <strain evidence="4 5">CGMCC 1.7054</strain>
    </source>
</reference>
<dbReference type="PANTHER" id="PTHR10655">
    <property type="entry name" value="LYSOPHOSPHOLIPASE-RELATED"/>
    <property type="match status" value="1"/>
</dbReference>
<keyword evidence="2" id="KW-0378">Hydrolase</keyword>
<evidence type="ECO:0000259" key="3">
    <source>
        <dbReference type="Pfam" id="PF02230"/>
    </source>
</evidence>
<dbReference type="EMBL" id="FPCG01000010">
    <property type="protein sequence ID" value="SFV24218.1"/>
    <property type="molecule type" value="Genomic_DNA"/>
</dbReference>
<dbReference type="GO" id="GO:0052689">
    <property type="term" value="F:carboxylic ester hydrolase activity"/>
    <property type="evidence" value="ECO:0007669"/>
    <property type="project" value="TreeGrafter"/>
</dbReference>
<evidence type="ECO:0000256" key="1">
    <source>
        <dbReference type="ARBA" id="ARBA00006499"/>
    </source>
</evidence>
<evidence type="ECO:0000256" key="2">
    <source>
        <dbReference type="ARBA" id="ARBA00022801"/>
    </source>
</evidence>
<dbReference type="InterPro" id="IPR029058">
    <property type="entry name" value="AB_hydrolase_fold"/>
</dbReference>
<dbReference type="SUPFAM" id="SSF53474">
    <property type="entry name" value="alpha/beta-Hydrolases"/>
    <property type="match status" value="1"/>
</dbReference>
<dbReference type="GO" id="GO:0005737">
    <property type="term" value="C:cytoplasm"/>
    <property type="evidence" value="ECO:0007669"/>
    <property type="project" value="TreeGrafter"/>
</dbReference>
<comment type="similarity">
    <text evidence="1">Belongs to the AB hydrolase superfamily. AB hydrolase 2 family.</text>
</comment>
<accession>A0A1I7MQN4</accession>
<protein>
    <submittedName>
        <fullName evidence="4">Phospholipase/carboxylesterase</fullName>
    </submittedName>
</protein>
<dbReference type="STRING" id="574650.SAMN04487966_11045"/>
<name>A0A1I7MQN4_9MICC</name>
<keyword evidence="5" id="KW-1185">Reference proteome</keyword>
<sequence length="255" mass="27432">MTSSPGTGSAPWTRTQLDSGHHVIWNRPAGERDGTDLVVVIHGYGSNELRAAQGYFSMLPEGVTGLAVRGGFEIDAAAAPVTDGPVGDGSGPGGPDPGAWGWFLLDYFLTNDFAEVIAAAHRIYDLLEAEEVKGHRFRSVSVLGHSQGMAMASTVMRLRPEAFTCVVGLSGFVLSNQLLETLDSPAEGPGPRPFFWGRDPQDLVIHPDAVAYTADWLDRHTLLTARRYEGMGHGISAEEARDVRIFLQHTLAAAH</sequence>
<feature type="domain" description="Phospholipase/carboxylesterase/thioesterase" evidence="3">
    <location>
        <begin position="99"/>
        <end position="250"/>
    </location>
</feature>
<gene>
    <name evidence="4" type="ORF">SAMN04487966_11045</name>
</gene>
<dbReference type="InterPro" id="IPR003140">
    <property type="entry name" value="PLipase/COase/thioEstase"/>
</dbReference>
<dbReference type="GO" id="GO:0008474">
    <property type="term" value="F:palmitoyl-(protein) hydrolase activity"/>
    <property type="evidence" value="ECO:0007669"/>
    <property type="project" value="TreeGrafter"/>
</dbReference>
<dbReference type="PANTHER" id="PTHR10655:SF17">
    <property type="entry name" value="LYSOPHOSPHOLIPASE-LIKE PROTEIN 1"/>
    <property type="match status" value="1"/>
</dbReference>
<organism evidence="4 5">
    <name type="scientific">Micrococcus terreus</name>
    <dbReference type="NCBI Taxonomy" id="574650"/>
    <lineage>
        <taxon>Bacteria</taxon>
        <taxon>Bacillati</taxon>
        <taxon>Actinomycetota</taxon>
        <taxon>Actinomycetes</taxon>
        <taxon>Micrococcales</taxon>
        <taxon>Micrococcaceae</taxon>
        <taxon>Micrococcus</taxon>
    </lineage>
</organism>
<dbReference type="Proteomes" id="UP000198881">
    <property type="component" value="Unassembled WGS sequence"/>
</dbReference>
<dbReference type="RefSeq" id="WP_091698675.1">
    <property type="nucleotide sequence ID" value="NZ_FPCG01000010.1"/>
</dbReference>
<dbReference type="AlphaFoldDB" id="A0A1I7MQN4"/>
<dbReference type="OrthoDB" id="9780848at2"/>
<evidence type="ECO:0000313" key="4">
    <source>
        <dbReference type="EMBL" id="SFV24218.1"/>
    </source>
</evidence>
<proteinExistence type="inferred from homology"/>
<dbReference type="InterPro" id="IPR050565">
    <property type="entry name" value="LYPA1-2/EST-like"/>
</dbReference>
<dbReference type="Pfam" id="PF02230">
    <property type="entry name" value="Abhydrolase_2"/>
    <property type="match status" value="1"/>
</dbReference>
<evidence type="ECO:0000313" key="5">
    <source>
        <dbReference type="Proteomes" id="UP000198881"/>
    </source>
</evidence>
<dbReference type="Gene3D" id="3.40.50.1820">
    <property type="entry name" value="alpha/beta hydrolase"/>
    <property type="match status" value="1"/>
</dbReference>